<proteinExistence type="predicted"/>
<keyword evidence="1" id="KW-1185">Reference proteome</keyword>
<reference evidence="2" key="1">
    <citation type="submission" date="2022-11" db="UniProtKB">
        <authorList>
            <consortium name="WormBaseParasite"/>
        </authorList>
    </citation>
    <scope>IDENTIFICATION</scope>
</reference>
<evidence type="ECO:0000313" key="2">
    <source>
        <dbReference type="WBParaSite" id="jg3911"/>
    </source>
</evidence>
<accession>A0A915E8B0</accession>
<dbReference type="WBParaSite" id="jg3911">
    <property type="protein sequence ID" value="jg3911"/>
    <property type="gene ID" value="jg3911"/>
</dbReference>
<organism evidence="1 2">
    <name type="scientific">Ditylenchus dipsaci</name>
    <dbReference type="NCBI Taxonomy" id="166011"/>
    <lineage>
        <taxon>Eukaryota</taxon>
        <taxon>Metazoa</taxon>
        <taxon>Ecdysozoa</taxon>
        <taxon>Nematoda</taxon>
        <taxon>Chromadorea</taxon>
        <taxon>Rhabditida</taxon>
        <taxon>Tylenchina</taxon>
        <taxon>Tylenchomorpha</taxon>
        <taxon>Sphaerularioidea</taxon>
        <taxon>Anguinidae</taxon>
        <taxon>Anguininae</taxon>
        <taxon>Ditylenchus</taxon>
    </lineage>
</organism>
<name>A0A915E8B0_9BILA</name>
<dbReference type="Proteomes" id="UP000887574">
    <property type="component" value="Unplaced"/>
</dbReference>
<dbReference type="AlphaFoldDB" id="A0A915E8B0"/>
<protein>
    <submittedName>
        <fullName evidence="2">Uncharacterized protein</fullName>
    </submittedName>
</protein>
<sequence>MFDQYSLLCWLSSKSCACVSCLIILFDRSMGKIKCEPKHKIRRLDSIPGASKNPTKLTSNTFKGMQSCAEPGFSQTVVHFHQPAVLYL</sequence>
<evidence type="ECO:0000313" key="1">
    <source>
        <dbReference type="Proteomes" id="UP000887574"/>
    </source>
</evidence>